<dbReference type="OrthoDB" id="1746852at2759"/>
<dbReference type="Proteomes" id="UP001153076">
    <property type="component" value="Unassembled WGS sequence"/>
</dbReference>
<evidence type="ECO:0000313" key="3">
    <source>
        <dbReference type="Proteomes" id="UP001153076"/>
    </source>
</evidence>
<feature type="compositionally biased region" description="Basic and acidic residues" evidence="1">
    <location>
        <begin position="28"/>
        <end position="41"/>
    </location>
</feature>
<dbReference type="AlphaFoldDB" id="A0A9Q1JU59"/>
<keyword evidence="3" id="KW-1185">Reference proteome</keyword>
<dbReference type="EMBL" id="JAKOGI010000733">
    <property type="protein sequence ID" value="KAJ8431001.1"/>
    <property type="molecule type" value="Genomic_DNA"/>
</dbReference>
<protein>
    <submittedName>
        <fullName evidence="2">Uncharacterized protein</fullName>
    </submittedName>
</protein>
<feature type="region of interest" description="Disordered" evidence="1">
    <location>
        <begin position="1"/>
        <end position="41"/>
    </location>
</feature>
<accession>A0A9Q1JU59</accession>
<feature type="region of interest" description="Disordered" evidence="1">
    <location>
        <begin position="177"/>
        <end position="196"/>
    </location>
</feature>
<organism evidence="2 3">
    <name type="scientific">Carnegiea gigantea</name>
    <dbReference type="NCBI Taxonomy" id="171969"/>
    <lineage>
        <taxon>Eukaryota</taxon>
        <taxon>Viridiplantae</taxon>
        <taxon>Streptophyta</taxon>
        <taxon>Embryophyta</taxon>
        <taxon>Tracheophyta</taxon>
        <taxon>Spermatophyta</taxon>
        <taxon>Magnoliopsida</taxon>
        <taxon>eudicotyledons</taxon>
        <taxon>Gunneridae</taxon>
        <taxon>Pentapetalae</taxon>
        <taxon>Caryophyllales</taxon>
        <taxon>Cactineae</taxon>
        <taxon>Cactaceae</taxon>
        <taxon>Cactoideae</taxon>
        <taxon>Echinocereeae</taxon>
        <taxon>Carnegiea</taxon>
    </lineage>
</organism>
<feature type="compositionally biased region" description="Basic and acidic residues" evidence="1">
    <location>
        <begin position="185"/>
        <end position="196"/>
    </location>
</feature>
<sequence length="269" mass="30339">MKATNSVRPLPHFDYVPTEQVNSDEVGEVARPDRDGRSQGENCDRFIGADALQCRLSIKPGATGEVNHGLNALRKALHELANKGQIDHFLKRGSRFLRKKHKLASPEPREEECSIEIMATIAEQEVNPTGMIRFPLHFGNKAKARNLEVDFLVVDIPTTYGVILGWPTLHQLQPSRKARKRIPTKNKEVEDGVEGKVEDTRNPIEDSKEAFEDAIESLKQDGGEAEPFSLENLFRSRRGFEGVLKGLPHRTQLCLYRRRVRIGRGDMSP</sequence>
<proteinExistence type="predicted"/>
<name>A0A9Q1JU59_9CARY</name>
<reference evidence="2" key="1">
    <citation type="submission" date="2022-04" db="EMBL/GenBank/DDBJ databases">
        <title>Carnegiea gigantea Genome sequencing and assembly v2.</title>
        <authorList>
            <person name="Copetti D."/>
            <person name="Sanderson M.J."/>
            <person name="Burquez A."/>
            <person name="Wojciechowski M.F."/>
        </authorList>
    </citation>
    <scope>NUCLEOTIDE SEQUENCE</scope>
    <source>
        <strain evidence="2">SGP5-SGP5p</strain>
        <tissue evidence="2">Aerial part</tissue>
    </source>
</reference>
<evidence type="ECO:0000313" key="2">
    <source>
        <dbReference type="EMBL" id="KAJ8431001.1"/>
    </source>
</evidence>
<gene>
    <name evidence="2" type="ORF">Cgig2_025683</name>
</gene>
<evidence type="ECO:0000256" key="1">
    <source>
        <dbReference type="SAM" id="MobiDB-lite"/>
    </source>
</evidence>
<comment type="caution">
    <text evidence="2">The sequence shown here is derived from an EMBL/GenBank/DDBJ whole genome shotgun (WGS) entry which is preliminary data.</text>
</comment>